<dbReference type="SMART" id="SM00155">
    <property type="entry name" value="PLDc"/>
    <property type="match status" value="2"/>
</dbReference>
<keyword evidence="8" id="KW-0808">Transferase</keyword>
<feature type="transmembrane region" description="Helical" evidence="6">
    <location>
        <begin position="34"/>
        <end position="54"/>
    </location>
</feature>
<feature type="domain" description="PLD phosphodiesterase" evidence="7">
    <location>
        <begin position="199"/>
        <end position="226"/>
    </location>
</feature>
<evidence type="ECO:0000256" key="6">
    <source>
        <dbReference type="SAM" id="Phobius"/>
    </source>
</evidence>
<keyword evidence="4 6" id="KW-1133">Transmembrane helix</keyword>
<dbReference type="RefSeq" id="WP_145216173.1">
    <property type="nucleotide sequence ID" value="NZ_CP036432.1"/>
</dbReference>
<evidence type="ECO:0000256" key="5">
    <source>
        <dbReference type="ARBA" id="ARBA00023136"/>
    </source>
</evidence>
<proteinExistence type="predicted"/>
<dbReference type="InterPro" id="IPR001736">
    <property type="entry name" value="PLipase_D/transphosphatidylase"/>
</dbReference>
<organism evidence="8 9">
    <name type="scientific">Stieleria magnilauensis</name>
    <dbReference type="NCBI Taxonomy" id="2527963"/>
    <lineage>
        <taxon>Bacteria</taxon>
        <taxon>Pseudomonadati</taxon>
        <taxon>Planctomycetota</taxon>
        <taxon>Planctomycetia</taxon>
        <taxon>Pirellulales</taxon>
        <taxon>Pirellulaceae</taxon>
        <taxon>Stieleria</taxon>
    </lineage>
</organism>
<evidence type="ECO:0000256" key="4">
    <source>
        <dbReference type="ARBA" id="ARBA00022989"/>
    </source>
</evidence>
<keyword evidence="5 6" id="KW-0472">Membrane</keyword>
<feature type="domain" description="PLD phosphodiesterase" evidence="7">
    <location>
        <begin position="383"/>
        <end position="410"/>
    </location>
</feature>
<keyword evidence="9" id="KW-1185">Reference proteome</keyword>
<keyword evidence="2" id="KW-1003">Cell membrane</keyword>
<dbReference type="EMBL" id="CP036432">
    <property type="protein sequence ID" value="QDV85862.1"/>
    <property type="molecule type" value="Genomic_DNA"/>
</dbReference>
<accession>A0ABX5XWC7</accession>
<evidence type="ECO:0000256" key="2">
    <source>
        <dbReference type="ARBA" id="ARBA00022475"/>
    </source>
</evidence>
<protein>
    <submittedName>
        <fullName evidence="8">Major cardiolipin synthase ClsA</fullName>
        <ecNumber evidence="8">2.7.8.-</ecNumber>
    </submittedName>
</protein>
<dbReference type="InterPro" id="IPR027379">
    <property type="entry name" value="CLS_N"/>
</dbReference>
<dbReference type="PANTHER" id="PTHR21248:SF22">
    <property type="entry name" value="PHOSPHOLIPASE D"/>
    <property type="match status" value="1"/>
</dbReference>
<dbReference type="Gene3D" id="3.30.870.10">
    <property type="entry name" value="Endonuclease Chain A"/>
    <property type="match status" value="2"/>
</dbReference>
<dbReference type="PANTHER" id="PTHR21248">
    <property type="entry name" value="CARDIOLIPIN SYNTHASE"/>
    <property type="match status" value="1"/>
</dbReference>
<dbReference type="GO" id="GO:0016740">
    <property type="term" value="F:transferase activity"/>
    <property type="evidence" value="ECO:0007669"/>
    <property type="project" value="UniProtKB-KW"/>
</dbReference>
<comment type="subcellular location">
    <subcellularLocation>
        <location evidence="1">Cell membrane</location>
        <topology evidence="1">Multi-pass membrane protein</topology>
    </subcellularLocation>
</comment>
<evidence type="ECO:0000256" key="3">
    <source>
        <dbReference type="ARBA" id="ARBA00022692"/>
    </source>
</evidence>
<reference evidence="8 9" key="1">
    <citation type="submission" date="2019-02" db="EMBL/GenBank/DDBJ databases">
        <title>Deep-cultivation of Planctomycetes and their phenomic and genomic characterization uncovers novel biology.</title>
        <authorList>
            <person name="Wiegand S."/>
            <person name="Jogler M."/>
            <person name="Boedeker C."/>
            <person name="Pinto D."/>
            <person name="Vollmers J."/>
            <person name="Rivas-Marin E."/>
            <person name="Kohn T."/>
            <person name="Peeters S.H."/>
            <person name="Heuer A."/>
            <person name="Rast P."/>
            <person name="Oberbeckmann S."/>
            <person name="Bunk B."/>
            <person name="Jeske O."/>
            <person name="Meyerdierks A."/>
            <person name="Storesund J.E."/>
            <person name="Kallscheuer N."/>
            <person name="Luecker S."/>
            <person name="Lage O.M."/>
            <person name="Pohl T."/>
            <person name="Merkel B.J."/>
            <person name="Hornburger P."/>
            <person name="Mueller R.-W."/>
            <person name="Bruemmer F."/>
            <person name="Labrenz M."/>
            <person name="Spormann A.M."/>
            <person name="Op den Camp H."/>
            <person name="Overmann J."/>
            <person name="Amann R."/>
            <person name="Jetten M.S.M."/>
            <person name="Mascher T."/>
            <person name="Medema M.H."/>
            <person name="Devos D.P."/>
            <person name="Kaster A.-K."/>
            <person name="Ovreas L."/>
            <person name="Rohde M."/>
            <person name="Galperin M.Y."/>
            <person name="Jogler C."/>
        </authorList>
    </citation>
    <scope>NUCLEOTIDE SEQUENCE [LARGE SCALE GENOMIC DNA]</scope>
    <source>
        <strain evidence="8 9">TBK1r</strain>
    </source>
</reference>
<dbReference type="Pfam" id="PF13091">
    <property type="entry name" value="PLDc_2"/>
    <property type="match status" value="2"/>
</dbReference>
<dbReference type="EC" id="2.7.8.-" evidence="8"/>
<dbReference type="SUPFAM" id="SSF56024">
    <property type="entry name" value="Phospholipase D/nuclease"/>
    <property type="match status" value="2"/>
</dbReference>
<name>A0ABX5XWC7_9BACT</name>
<keyword evidence="3 6" id="KW-0812">Transmembrane</keyword>
<dbReference type="Proteomes" id="UP000318081">
    <property type="component" value="Chromosome"/>
</dbReference>
<gene>
    <name evidence="8" type="primary">clsA_2</name>
    <name evidence="8" type="ORF">TBK1r_48780</name>
</gene>
<dbReference type="InterPro" id="IPR025202">
    <property type="entry name" value="PLD-like_dom"/>
</dbReference>
<sequence length="466" mass="51356">MNWFFSHILVVMGFALAVPAAVHMLSQRRSPQSVWAWLVLMFVLPWIGVPLYLMMGGRKMQRLMDSKEDLVLSSLVESQTPSDRVHDVLTSLGIPVAEGGNSLQIHNDGVAALTSLIEMIESAETSIWYSTFIIADDATGRAVIERLETKAAAGVQVRLLLDGVGCLRTSKRFLQSLIESGGEVAWFMPVLHRPFRGRSNLRNHRKQVIVDGVKTWAGGRNTASEYMSGEPTESAWIDLSYLLHGPSCHVNRQVFESDWKFATGRDVGAIRQDNRGVEFRLLASSDTTCSAITQVVPSGPDVSNDALLSALLTAIYDAEDRIWMVSPYFVPPESLIDALCLAARRNVDVRILVPAKSNHTLADWARGPHLRAIQAAGGKVLAHPRMVHAKTCLFDKTLALVGSANIDERSLLLNYELVLAIYSGENIAEISQWIEARLSECTSWESSTGRTNHLVESLAETVSPLL</sequence>
<evidence type="ECO:0000256" key="1">
    <source>
        <dbReference type="ARBA" id="ARBA00004651"/>
    </source>
</evidence>
<dbReference type="Pfam" id="PF13396">
    <property type="entry name" value="PLDc_N"/>
    <property type="match status" value="1"/>
</dbReference>
<evidence type="ECO:0000313" key="8">
    <source>
        <dbReference type="EMBL" id="QDV85862.1"/>
    </source>
</evidence>
<evidence type="ECO:0000259" key="7">
    <source>
        <dbReference type="PROSITE" id="PS50035"/>
    </source>
</evidence>
<evidence type="ECO:0000313" key="9">
    <source>
        <dbReference type="Proteomes" id="UP000318081"/>
    </source>
</evidence>
<dbReference type="PROSITE" id="PS50035">
    <property type="entry name" value="PLD"/>
    <property type="match status" value="2"/>
</dbReference>